<organism evidence="2 3">
    <name type="scientific">Roseibium litorale</name>
    <dbReference type="NCBI Taxonomy" id="2803841"/>
    <lineage>
        <taxon>Bacteria</taxon>
        <taxon>Pseudomonadati</taxon>
        <taxon>Pseudomonadota</taxon>
        <taxon>Alphaproteobacteria</taxon>
        <taxon>Hyphomicrobiales</taxon>
        <taxon>Stappiaceae</taxon>
        <taxon>Roseibium</taxon>
    </lineage>
</organism>
<evidence type="ECO:0000259" key="1">
    <source>
        <dbReference type="Pfam" id="PF13360"/>
    </source>
</evidence>
<protein>
    <submittedName>
        <fullName evidence="2">PQQ-binding-like beta-propeller repeat protein</fullName>
    </submittedName>
</protein>
<dbReference type="SUPFAM" id="SSF50998">
    <property type="entry name" value="Quinoprotein alcohol dehydrogenase-like"/>
    <property type="match status" value="1"/>
</dbReference>
<accession>A0ABR9CR51</accession>
<evidence type="ECO:0000313" key="2">
    <source>
        <dbReference type="EMBL" id="MBD8892752.1"/>
    </source>
</evidence>
<reference evidence="3" key="1">
    <citation type="submission" date="2020-09" db="EMBL/GenBank/DDBJ databases">
        <title>The genome sequence of strain Labrenzia suaedae 4C16A.</title>
        <authorList>
            <person name="Liu Y."/>
        </authorList>
    </citation>
    <scope>NUCLEOTIDE SEQUENCE [LARGE SCALE GENOMIC DNA]</scope>
    <source>
        <strain evidence="3">4C16A</strain>
    </source>
</reference>
<dbReference type="SMART" id="SM00564">
    <property type="entry name" value="PQQ"/>
    <property type="match status" value="7"/>
</dbReference>
<comment type="caution">
    <text evidence="2">The sequence shown here is derived from an EMBL/GenBank/DDBJ whole genome shotgun (WGS) entry which is preliminary data.</text>
</comment>
<dbReference type="InterPro" id="IPR011047">
    <property type="entry name" value="Quinoprotein_ADH-like_sf"/>
</dbReference>
<reference evidence="2 3" key="2">
    <citation type="journal article" date="2021" name="Int. J. Syst. Evol. Microbiol.">
        <title>Roseibium litorale sp. nov., isolated from a tidal flat sediment and proposal for the reclassification of Labrenzia polysiphoniae as Roseibium polysiphoniae comb. nov.</title>
        <authorList>
            <person name="Liu Y."/>
            <person name="Pei T."/>
            <person name="Du J."/>
            <person name="Chao M."/>
            <person name="Deng M.R."/>
            <person name="Zhu H."/>
        </authorList>
    </citation>
    <scope>NUCLEOTIDE SEQUENCE [LARGE SCALE GENOMIC DNA]</scope>
    <source>
        <strain evidence="2 3">4C16A</strain>
    </source>
</reference>
<dbReference type="PANTHER" id="PTHR34512">
    <property type="entry name" value="CELL SURFACE PROTEIN"/>
    <property type="match status" value="1"/>
</dbReference>
<dbReference type="Proteomes" id="UP000632063">
    <property type="component" value="Unassembled WGS sequence"/>
</dbReference>
<dbReference type="Gene3D" id="2.130.10.10">
    <property type="entry name" value="YVTN repeat-like/Quinoprotein amine dehydrogenase"/>
    <property type="match status" value="1"/>
</dbReference>
<dbReference type="InterPro" id="IPR018391">
    <property type="entry name" value="PQQ_b-propeller_rpt"/>
</dbReference>
<proteinExistence type="predicted"/>
<sequence>MVSACGGVSEFTDSINPFSKEKILQGERQPVFDGADPAAVAQARPAKIGAASGGQSWPTAGGGLTNDPGNVAVSISGGRVWRASIGASGGSFTSSALRTSARPVSDGSRIYVYKPNGDVIALSTGGARLWTRSLRPEGEKDVAPGGGVTVSGNRVYVSTGYSQVVALDASSGQVVWTGALGTPARGAPVASNGLVFAVTDSNEVYALNESDGTEAWNYAGISETAGVLSAASPAVSGGRVIVPTSAGEVMALDVKKGEPVWIDAVARGFRTFAVSGLSDVSASPVVADGTVYATGVAGRTIATSLKTGQRIWEKDLGAVHTPVVSGSSLFLVDLDDRMVALDRKTGDTLWSTQLPKPEKKKKRRNWAGPVLANGVLIAVSSDGRLAKIDAASGQIMNTSDVKTDVYVTPIIAGGRMIVLDGSDAVAAFN</sequence>
<dbReference type="PANTHER" id="PTHR34512:SF30">
    <property type="entry name" value="OUTER MEMBRANE PROTEIN ASSEMBLY FACTOR BAMB"/>
    <property type="match status" value="1"/>
</dbReference>
<evidence type="ECO:0000313" key="3">
    <source>
        <dbReference type="Proteomes" id="UP000632063"/>
    </source>
</evidence>
<dbReference type="InterPro" id="IPR015943">
    <property type="entry name" value="WD40/YVTN_repeat-like_dom_sf"/>
</dbReference>
<keyword evidence="3" id="KW-1185">Reference proteome</keyword>
<feature type="domain" description="Pyrrolo-quinoline quinone repeat" evidence="1">
    <location>
        <begin position="116"/>
        <end position="352"/>
    </location>
</feature>
<gene>
    <name evidence="2" type="ORF">IG616_14515</name>
</gene>
<dbReference type="Pfam" id="PF13360">
    <property type="entry name" value="PQQ_2"/>
    <property type="match status" value="1"/>
</dbReference>
<dbReference type="InterPro" id="IPR002372">
    <property type="entry name" value="PQQ_rpt_dom"/>
</dbReference>
<dbReference type="EMBL" id="JACYXI010000009">
    <property type="protein sequence ID" value="MBD8892752.1"/>
    <property type="molecule type" value="Genomic_DNA"/>
</dbReference>
<name>A0ABR9CR51_9HYPH</name>